<evidence type="ECO:0000256" key="1">
    <source>
        <dbReference type="SAM" id="MobiDB-lite"/>
    </source>
</evidence>
<organism evidence="2 3">
    <name type="scientific">Micromonospora phaseoli</name>
    <dbReference type="NCBI Taxonomy" id="1144548"/>
    <lineage>
        <taxon>Bacteria</taxon>
        <taxon>Bacillati</taxon>
        <taxon>Actinomycetota</taxon>
        <taxon>Actinomycetes</taxon>
        <taxon>Micromonosporales</taxon>
        <taxon>Micromonosporaceae</taxon>
        <taxon>Micromonospora</taxon>
    </lineage>
</organism>
<protein>
    <recommendedName>
        <fullName evidence="4">PE family protein</fullName>
    </recommendedName>
</protein>
<proteinExistence type="predicted"/>
<sequence length="153" mass="16342">MIPAEDRPASWLSSYGGVEADIRQLREFADKLRAEVESNYAPHLRYIADDMVTEVPNPADAFVELVQFMRAHWETQQAATNAVWGVGDATGHLAEAAKIVAEQYGDVDAFSAARVADIHQAFGQAGVVPAQPAPSPSLTDPTDSGTVGPVVLP</sequence>
<reference evidence="3" key="1">
    <citation type="submission" date="2016-10" db="EMBL/GenBank/DDBJ databases">
        <authorList>
            <person name="Varghese N."/>
            <person name="Submissions S."/>
        </authorList>
    </citation>
    <scope>NUCLEOTIDE SEQUENCE [LARGE SCALE GENOMIC DNA]</scope>
    <source>
        <strain evidence="3">CGMCC 4.7038</strain>
    </source>
</reference>
<gene>
    <name evidence="2" type="ORF">SAMN05443287_105229</name>
</gene>
<dbReference type="OrthoDB" id="3381875at2"/>
<feature type="compositionally biased region" description="Polar residues" evidence="1">
    <location>
        <begin position="136"/>
        <end position="145"/>
    </location>
</feature>
<evidence type="ECO:0000313" key="2">
    <source>
        <dbReference type="EMBL" id="SEJ55502.1"/>
    </source>
</evidence>
<dbReference type="AlphaFoldDB" id="A0A1H7A0I0"/>
<dbReference type="EMBL" id="FNYV01000005">
    <property type="protein sequence ID" value="SEJ55502.1"/>
    <property type="molecule type" value="Genomic_DNA"/>
</dbReference>
<keyword evidence="3" id="KW-1185">Reference proteome</keyword>
<evidence type="ECO:0000313" key="3">
    <source>
        <dbReference type="Proteomes" id="UP000198707"/>
    </source>
</evidence>
<dbReference type="STRING" id="1144548.SAMN05443287_105229"/>
<accession>A0A1H7A0I0</accession>
<feature type="region of interest" description="Disordered" evidence="1">
    <location>
        <begin position="127"/>
        <end position="153"/>
    </location>
</feature>
<evidence type="ECO:0008006" key="4">
    <source>
        <dbReference type="Google" id="ProtNLM"/>
    </source>
</evidence>
<dbReference type="RefSeq" id="WP_092380643.1">
    <property type="nucleotide sequence ID" value="NZ_BOPI01000007.1"/>
</dbReference>
<dbReference type="Proteomes" id="UP000198707">
    <property type="component" value="Unassembled WGS sequence"/>
</dbReference>
<name>A0A1H7A0I0_9ACTN</name>